<dbReference type="Pfam" id="PF22604">
    <property type="entry name" value="TetR_HI_0893_C"/>
    <property type="match status" value="1"/>
</dbReference>
<dbReference type="OrthoDB" id="63332at2"/>
<protein>
    <submittedName>
        <fullName evidence="4">TetR/AcrR family transcriptional regulator</fullName>
    </submittedName>
</protein>
<accession>A0A558HJI1</accession>
<sequence length="233" mass="25871">MRHRDEHKQQALLEATLTEVSEHGFAVTSVARIAKAAGMSPGTVYLYYRDKEALLEATFMEVARRIIDVAIEAFSAPLSSEASQSSEAFQPSDAPDYIVSLEMMMSQASSEETLGAATHQLKSALGRVWQALVSLGHREPALFRFHDQFLHSSHMHESLKIANQEKAAVLLDAFAMGKQSGILKQIDLVLIEIFLFRTIYSLLQGEGCQIPPISDESFDQAFEMAWDAIAQRP</sequence>
<evidence type="ECO:0000313" key="5">
    <source>
        <dbReference type="Proteomes" id="UP000319941"/>
    </source>
</evidence>
<name>A0A558HJI1_9GAMM</name>
<dbReference type="PANTHER" id="PTHR30055:SF207">
    <property type="entry name" value="HTH-TYPE TRANSCRIPTIONAL REPRESSOR FATR"/>
    <property type="match status" value="1"/>
</dbReference>
<dbReference type="AlphaFoldDB" id="A0A558HJI1"/>
<dbReference type="RefSeq" id="WP_144727754.1">
    <property type="nucleotide sequence ID" value="NZ_CAWOWR010000137.1"/>
</dbReference>
<evidence type="ECO:0000259" key="3">
    <source>
        <dbReference type="PROSITE" id="PS50977"/>
    </source>
</evidence>
<dbReference type="PROSITE" id="PS50977">
    <property type="entry name" value="HTH_TETR_2"/>
    <property type="match status" value="1"/>
</dbReference>
<dbReference type="STRING" id="553385.GCA_000591415_00891"/>
<dbReference type="PANTHER" id="PTHR30055">
    <property type="entry name" value="HTH-TYPE TRANSCRIPTIONAL REGULATOR RUTR"/>
    <property type="match status" value="1"/>
</dbReference>
<reference evidence="4 5" key="1">
    <citation type="submission" date="2019-07" db="EMBL/GenBank/DDBJ databases">
        <title>Diversity of Bacteria from Kongsfjorden, Arctic.</title>
        <authorList>
            <person name="Yu Y."/>
        </authorList>
    </citation>
    <scope>NUCLEOTIDE SEQUENCE [LARGE SCALE GENOMIC DNA]</scope>
    <source>
        <strain evidence="4 5">SM1923</strain>
    </source>
</reference>
<dbReference type="SUPFAM" id="SSF46689">
    <property type="entry name" value="Homeodomain-like"/>
    <property type="match status" value="1"/>
</dbReference>
<dbReference type="InterPro" id="IPR009057">
    <property type="entry name" value="Homeodomain-like_sf"/>
</dbReference>
<evidence type="ECO:0000256" key="1">
    <source>
        <dbReference type="ARBA" id="ARBA00023125"/>
    </source>
</evidence>
<evidence type="ECO:0000313" key="4">
    <source>
        <dbReference type="EMBL" id="TVU69292.1"/>
    </source>
</evidence>
<dbReference type="InterPro" id="IPR050109">
    <property type="entry name" value="HTH-type_TetR-like_transc_reg"/>
</dbReference>
<dbReference type="EMBL" id="VNFH01000008">
    <property type="protein sequence ID" value="TVU69292.1"/>
    <property type="molecule type" value="Genomic_DNA"/>
</dbReference>
<organism evidence="4 5">
    <name type="scientific">Cobetia crustatorum</name>
    <dbReference type="NCBI Taxonomy" id="553385"/>
    <lineage>
        <taxon>Bacteria</taxon>
        <taxon>Pseudomonadati</taxon>
        <taxon>Pseudomonadota</taxon>
        <taxon>Gammaproteobacteria</taxon>
        <taxon>Oceanospirillales</taxon>
        <taxon>Halomonadaceae</taxon>
        <taxon>Cobetia</taxon>
    </lineage>
</organism>
<dbReference type="Proteomes" id="UP000319941">
    <property type="component" value="Unassembled WGS sequence"/>
</dbReference>
<dbReference type="Gene3D" id="1.10.357.10">
    <property type="entry name" value="Tetracycline Repressor, domain 2"/>
    <property type="match status" value="2"/>
</dbReference>
<proteinExistence type="predicted"/>
<keyword evidence="5" id="KW-1185">Reference proteome</keyword>
<dbReference type="PRINTS" id="PR00455">
    <property type="entry name" value="HTHTETR"/>
</dbReference>
<dbReference type="GO" id="GO:0000976">
    <property type="term" value="F:transcription cis-regulatory region binding"/>
    <property type="evidence" value="ECO:0007669"/>
    <property type="project" value="TreeGrafter"/>
</dbReference>
<feature type="DNA-binding region" description="H-T-H motif" evidence="2">
    <location>
        <begin position="29"/>
        <end position="48"/>
    </location>
</feature>
<dbReference type="InterPro" id="IPR001647">
    <property type="entry name" value="HTH_TetR"/>
</dbReference>
<comment type="caution">
    <text evidence="4">The sequence shown here is derived from an EMBL/GenBank/DDBJ whole genome shotgun (WGS) entry which is preliminary data.</text>
</comment>
<evidence type="ECO:0000256" key="2">
    <source>
        <dbReference type="PROSITE-ProRule" id="PRU00335"/>
    </source>
</evidence>
<dbReference type="GO" id="GO:0003700">
    <property type="term" value="F:DNA-binding transcription factor activity"/>
    <property type="evidence" value="ECO:0007669"/>
    <property type="project" value="TreeGrafter"/>
</dbReference>
<keyword evidence="1 2" id="KW-0238">DNA-binding</keyword>
<dbReference type="InterPro" id="IPR054422">
    <property type="entry name" value="TetR-like_HI_0893_C"/>
</dbReference>
<gene>
    <name evidence="4" type="ORF">FQP86_12675</name>
</gene>
<feature type="domain" description="HTH tetR-type" evidence="3">
    <location>
        <begin position="6"/>
        <end position="66"/>
    </location>
</feature>
<dbReference type="Pfam" id="PF00440">
    <property type="entry name" value="TetR_N"/>
    <property type="match status" value="1"/>
</dbReference>